<feature type="non-terminal residue" evidence="1">
    <location>
        <position position="1"/>
    </location>
</feature>
<gene>
    <name evidence="1" type="ORF">Tci_930154</name>
</gene>
<organism evidence="1">
    <name type="scientific">Tanacetum cinerariifolium</name>
    <name type="common">Dalmatian daisy</name>
    <name type="synonym">Chrysanthemum cinerariifolium</name>
    <dbReference type="NCBI Taxonomy" id="118510"/>
    <lineage>
        <taxon>Eukaryota</taxon>
        <taxon>Viridiplantae</taxon>
        <taxon>Streptophyta</taxon>
        <taxon>Embryophyta</taxon>
        <taxon>Tracheophyta</taxon>
        <taxon>Spermatophyta</taxon>
        <taxon>Magnoliopsida</taxon>
        <taxon>eudicotyledons</taxon>
        <taxon>Gunneridae</taxon>
        <taxon>Pentapetalae</taxon>
        <taxon>asterids</taxon>
        <taxon>campanulids</taxon>
        <taxon>Asterales</taxon>
        <taxon>Asteraceae</taxon>
        <taxon>Asteroideae</taxon>
        <taxon>Anthemideae</taxon>
        <taxon>Anthemidinae</taxon>
        <taxon>Tanacetum</taxon>
    </lineage>
</organism>
<protein>
    <submittedName>
        <fullName evidence="1">Uncharacterized protein</fullName>
    </submittedName>
</protein>
<name>A0A699XE53_TANCI</name>
<sequence>IASASFIDDDLLFVLTCEMVLLSLEYGVCPASTHGLGWFGVALAHKYGAYEEGTAYARLARTLVQRHGYVSSESATLVALDQ</sequence>
<reference evidence="1" key="1">
    <citation type="journal article" date="2019" name="Sci. Rep.">
        <title>Draft genome of Tanacetum cinerariifolium, the natural source of mosquito coil.</title>
        <authorList>
            <person name="Yamashiro T."/>
            <person name="Shiraishi A."/>
            <person name="Satake H."/>
            <person name="Nakayama K."/>
        </authorList>
    </citation>
    <scope>NUCLEOTIDE SEQUENCE</scope>
</reference>
<feature type="non-terminal residue" evidence="1">
    <location>
        <position position="82"/>
    </location>
</feature>
<accession>A0A699XE53</accession>
<comment type="caution">
    <text evidence="1">The sequence shown here is derived from an EMBL/GenBank/DDBJ whole genome shotgun (WGS) entry which is preliminary data.</text>
</comment>
<dbReference type="EMBL" id="BKCJ011849658">
    <property type="protein sequence ID" value="GFD58185.1"/>
    <property type="molecule type" value="Genomic_DNA"/>
</dbReference>
<evidence type="ECO:0000313" key="1">
    <source>
        <dbReference type="EMBL" id="GFD58185.1"/>
    </source>
</evidence>
<proteinExistence type="predicted"/>
<dbReference type="AlphaFoldDB" id="A0A699XE53"/>